<name>A0A1I0PUB0_9EURY</name>
<gene>
    <name evidence="1" type="ORF">SAMN04487945_1967</name>
</gene>
<accession>A0A1I0PUB0</accession>
<evidence type="ECO:0000313" key="2">
    <source>
        <dbReference type="Proteomes" id="UP000198518"/>
    </source>
</evidence>
<evidence type="ECO:0000313" key="1">
    <source>
        <dbReference type="EMBL" id="SEW18054.1"/>
    </source>
</evidence>
<keyword evidence="2" id="KW-1185">Reference proteome</keyword>
<organism evidence="1 2">
    <name type="scientific">Halobacterium jilantaiense</name>
    <dbReference type="NCBI Taxonomy" id="355548"/>
    <lineage>
        <taxon>Archaea</taxon>
        <taxon>Methanobacteriati</taxon>
        <taxon>Methanobacteriota</taxon>
        <taxon>Stenosarchaea group</taxon>
        <taxon>Halobacteria</taxon>
        <taxon>Halobacteriales</taxon>
        <taxon>Halobacteriaceae</taxon>
        <taxon>Halobacterium</taxon>
    </lineage>
</organism>
<proteinExistence type="predicted"/>
<protein>
    <submittedName>
        <fullName evidence="1">Uncharacterized protein</fullName>
    </submittedName>
</protein>
<dbReference type="Pfam" id="PF24336">
    <property type="entry name" value="DUF7504"/>
    <property type="match status" value="1"/>
</dbReference>
<dbReference type="RefSeq" id="WP_143052179.1">
    <property type="nucleotide sequence ID" value="NZ_FOJA01000001.1"/>
</dbReference>
<dbReference type="EMBL" id="FOJA01000001">
    <property type="protein sequence ID" value="SEW18054.1"/>
    <property type="molecule type" value="Genomic_DNA"/>
</dbReference>
<reference evidence="1 2" key="1">
    <citation type="submission" date="2016-10" db="EMBL/GenBank/DDBJ databases">
        <authorList>
            <person name="de Groot N.N."/>
        </authorList>
    </citation>
    <scope>NUCLEOTIDE SEQUENCE [LARGE SCALE GENOMIC DNA]</scope>
    <source>
        <strain evidence="1 2">CGMCC 1.5337</strain>
    </source>
</reference>
<dbReference type="InterPro" id="IPR055927">
    <property type="entry name" value="DUF7504"/>
</dbReference>
<dbReference type="Proteomes" id="UP000198518">
    <property type="component" value="Unassembled WGS sequence"/>
</dbReference>
<dbReference type="AlphaFoldDB" id="A0A1I0PUB0"/>
<sequence length="155" mass="16596">MTSTREPLVMRGARDALADAGSCGRRLARADDALVVTLDDTPREWLADCDATVRPSFVATYPHPDCVRTIADPGSLTTIAAAVEEFLRTTPDAATPAVCVDTLDPVREYASDRATERWLAVVAGRVAAAGGTLHCHDCEDVLSHGEVFFESTTPH</sequence>
<dbReference type="OrthoDB" id="109251at2157"/>